<dbReference type="AlphaFoldDB" id="A0A1C3X8P9"/>
<protein>
    <submittedName>
        <fullName evidence="2">IS5 family transposase</fullName>
    </submittedName>
    <submittedName>
        <fullName evidence="3">Transposase DDE domain-containing protein</fullName>
    </submittedName>
</protein>
<name>A0A1C3X8P9_9HYPH</name>
<evidence type="ECO:0000259" key="1">
    <source>
        <dbReference type="Pfam" id="PF13751"/>
    </source>
</evidence>
<dbReference type="PANTHER" id="PTHR33803">
    <property type="entry name" value="IS1478 TRANSPOSASE"/>
    <property type="match status" value="1"/>
</dbReference>
<proteinExistence type="predicted"/>
<feature type="domain" description="Transposase DDE" evidence="1">
    <location>
        <begin position="35"/>
        <end position="93"/>
    </location>
</feature>
<sequence>MKAAISRTDPGILADAGYRGHNAPQSHKLRVFTSGQKRHVTPAIKRLMRRRSAVEPVIGHLKNERRMDRNYLAGQQGDALNAVLAAAGYNFSLLLRWFRLLLCLLVRQTLDADNHAPPHRKRFFTGD</sequence>
<dbReference type="Proteomes" id="UP000199205">
    <property type="component" value="Unassembled WGS sequence"/>
</dbReference>
<reference evidence="2 5" key="2">
    <citation type="submission" date="2020-08" db="EMBL/GenBank/DDBJ databases">
        <title>Genomic Encyclopedia of Type Strains, Phase IV (KMG-V): Genome sequencing to study the core and pangenomes of soil and plant-associated prokaryotes.</title>
        <authorList>
            <person name="Whitman W."/>
        </authorList>
    </citation>
    <scope>NUCLEOTIDE SEQUENCE [LARGE SCALE GENOMIC DNA]</scope>
    <source>
        <strain evidence="2 5">SEMIA 4060</strain>
    </source>
</reference>
<organism evidence="3 4">
    <name type="scientific">Rhizobium lusitanum</name>
    <dbReference type="NCBI Taxonomy" id="293958"/>
    <lineage>
        <taxon>Bacteria</taxon>
        <taxon>Pseudomonadati</taxon>
        <taxon>Pseudomonadota</taxon>
        <taxon>Alphaproteobacteria</taxon>
        <taxon>Hyphomicrobiales</taxon>
        <taxon>Rhizobiaceae</taxon>
        <taxon>Rhizobium/Agrobacterium group</taxon>
        <taxon>Rhizobium</taxon>
    </lineage>
</organism>
<evidence type="ECO:0000313" key="4">
    <source>
        <dbReference type="Proteomes" id="UP000199205"/>
    </source>
</evidence>
<evidence type="ECO:0000313" key="5">
    <source>
        <dbReference type="Proteomes" id="UP000565576"/>
    </source>
</evidence>
<accession>A0A1C3X8P9</accession>
<dbReference type="Proteomes" id="UP000565576">
    <property type="component" value="Unassembled WGS sequence"/>
</dbReference>
<reference evidence="3 4" key="1">
    <citation type="submission" date="2016-08" db="EMBL/GenBank/DDBJ databases">
        <authorList>
            <person name="Seilhamer J.J."/>
        </authorList>
    </citation>
    <scope>NUCLEOTIDE SEQUENCE [LARGE SCALE GENOMIC DNA]</scope>
    <source>
        <strain evidence="3 4">P1-7</strain>
    </source>
</reference>
<dbReference type="InterPro" id="IPR025668">
    <property type="entry name" value="Tnp_DDE_dom"/>
</dbReference>
<dbReference type="Pfam" id="PF13751">
    <property type="entry name" value="DDE_Tnp_1_6"/>
    <property type="match status" value="1"/>
</dbReference>
<gene>
    <name evidence="3" type="ORF">GA0061101_12781</name>
    <name evidence="2" type="ORF">GGD46_006551</name>
</gene>
<dbReference type="EMBL" id="FMAF01000027">
    <property type="protein sequence ID" value="SCB48364.1"/>
    <property type="molecule type" value="Genomic_DNA"/>
</dbReference>
<dbReference type="EMBL" id="JACHBG010000033">
    <property type="protein sequence ID" value="MBB6489224.1"/>
    <property type="molecule type" value="Genomic_DNA"/>
</dbReference>
<dbReference type="PANTHER" id="PTHR33803:SF3">
    <property type="entry name" value="BLL1974 PROTEIN"/>
    <property type="match status" value="1"/>
</dbReference>
<evidence type="ECO:0000313" key="3">
    <source>
        <dbReference type="EMBL" id="SCB48364.1"/>
    </source>
</evidence>
<evidence type="ECO:0000313" key="2">
    <source>
        <dbReference type="EMBL" id="MBB6489224.1"/>
    </source>
</evidence>